<feature type="transmembrane region" description="Helical" evidence="1">
    <location>
        <begin position="21"/>
        <end position="44"/>
    </location>
</feature>
<dbReference type="Gene3D" id="3.30.70.270">
    <property type="match status" value="1"/>
</dbReference>
<feature type="domain" description="GGDEF" evidence="3">
    <location>
        <begin position="210"/>
        <end position="329"/>
    </location>
</feature>
<comment type="caution">
    <text evidence="4">The sequence shown here is derived from an EMBL/GenBank/DDBJ whole genome shotgun (WGS) entry which is preliminary data.</text>
</comment>
<dbReference type="InterPro" id="IPR043128">
    <property type="entry name" value="Rev_trsase/Diguanyl_cyclase"/>
</dbReference>
<dbReference type="PROSITE" id="PS50887">
    <property type="entry name" value="GGDEF"/>
    <property type="match status" value="1"/>
</dbReference>
<dbReference type="InterPro" id="IPR035919">
    <property type="entry name" value="EAL_sf"/>
</dbReference>
<sequence length="607" mass="64664">MSAELRTARRPRRRLRPSVIATGPAMASTAAACYLVGGLVGLLMPLLAVPYETEPASMALGGGSMAAGVLVGLFGRRFGQRVFYGLNLGTVFFVGLGVWMHRGEFEATLAGCLYLVVSMYVFFFFDWTAGCVIEGLVIASILTSKLAFDAYPWGAVTTLIGLNLLIAGVTGWLVRAAAEADVDGLTGLPNRRGFDRTLHEALVDVERSGGPLTVAMIDLDGFAAVNEQRGRAEGDRWLQSFARDWLDHAGPDAAMARHGADEFAVIASGHTSGQLTKALDAFRTIQPDFSAGLASWQSGDTPSILAGRAELALYEAKSSGGGRTFSRDAGGEGWVLLSSALANNEFTVVYQPIVNATTGLVAGAEALLRWTRPGKGPVSPAEFIPIAESTGFITKLDHWVLETACREAAAWPRAVAAKVTVNVSGRELHQPDYYQQVVDVLIRTGLPANRLVLEVTESTMEADSQVALDVLRRLRADGVRIAIDDFGTGYSSLSRLHHLPADILKIDRSFVMTIQPQDTGAPLIAAITGLAHALGLTTVAEGVEHEYQARVLAHHGCDENQGWLHGRPDAPELIHAALAQQALSPGEPFVKTYVGNSAGKSSPSGHD</sequence>
<dbReference type="InterPro" id="IPR029787">
    <property type="entry name" value="Nucleotide_cyclase"/>
</dbReference>
<dbReference type="Pfam" id="PF00563">
    <property type="entry name" value="EAL"/>
    <property type="match status" value="1"/>
</dbReference>
<dbReference type="InterPro" id="IPR000160">
    <property type="entry name" value="GGDEF_dom"/>
</dbReference>
<dbReference type="NCBIfam" id="TIGR00254">
    <property type="entry name" value="GGDEF"/>
    <property type="match status" value="1"/>
</dbReference>
<dbReference type="SMART" id="SM00052">
    <property type="entry name" value="EAL"/>
    <property type="match status" value="1"/>
</dbReference>
<feature type="transmembrane region" description="Helical" evidence="1">
    <location>
        <begin position="113"/>
        <end position="138"/>
    </location>
</feature>
<dbReference type="GO" id="GO:0071111">
    <property type="term" value="F:cyclic-guanylate-specific phosphodiesterase activity"/>
    <property type="evidence" value="ECO:0007669"/>
    <property type="project" value="InterPro"/>
</dbReference>
<evidence type="ECO:0000313" key="5">
    <source>
        <dbReference type="Proteomes" id="UP000317982"/>
    </source>
</evidence>
<feature type="transmembrane region" description="Helical" evidence="1">
    <location>
        <begin position="150"/>
        <end position="174"/>
    </location>
</feature>
<proteinExistence type="predicted"/>
<protein>
    <submittedName>
        <fullName evidence="4">Bifunctional diguanylate cyclase/phosphodiesterase</fullName>
    </submittedName>
</protein>
<feature type="transmembrane region" description="Helical" evidence="1">
    <location>
        <begin position="82"/>
        <end position="101"/>
    </location>
</feature>
<name>A0A545AXD8_9ACTN</name>
<dbReference type="CDD" id="cd01948">
    <property type="entry name" value="EAL"/>
    <property type="match status" value="1"/>
</dbReference>
<feature type="domain" description="EAL" evidence="2">
    <location>
        <begin position="330"/>
        <end position="582"/>
    </location>
</feature>
<dbReference type="SMART" id="SM00267">
    <property type="entry name" value="GGDEF"/>
    <property type="match status" value="1"/>
</dbReference>
<evidence type="ECO:0000259" key="2">
    <source>
        <dbReference type="PROSITE" id="PS50883"/>
    </source>
</evidence>
<evidence type="ECO:0000259" key="3">
    <source>
        <dbReference type="PROSITE" id="PS50887"/>
    </source>
</evidence>
<dbReference type="Pfam" id="PF00990">
    <property type="entry name" value="GGDEF"/>
    <property type="match status" value="1"/>
</dbReference>
<dbReference type="PROSITE" id="PS50883">
    <property type="entry name" value="EAL"/>
    <property type="match status" value="1"/>
</dbReference>
<dbReference type="RefSeq" id="WP_142703397.1">
    <property type="nucleotide sequence ID" value="NZ_VIRS01000003.1"/>
</dbReference>
<accession>A0A545AXD8</accession>
<evidence type="ECO:0000313" key="4">
    <source>
        <dbReference type="EMBL" id="TQS45990.1"/>
    </source>
</evidence>
<evidence type="ECO:0000256" key="1">
    <source>
        <dbReference type="SAM" id="Phobius"/>
    </source>
</evidence>
<dbReference type="OrthoDB" id="23692at2"/>
<dbReference type="PANTHER" id="PTHR33121:SF70">
    <property type="entry name" value="SIGNALING PROTEIN YKOW"/>
    <property type="match status" value="1"/>
</dbReference>
<dbReference type="InterPro" id="IPR001633">
    <property type="entry name" value="EAL_dom"/>
</dbReference>
<dbReference type="EMBL" id="VIRS01000003">
    <property type="protein sequence ID" value="TQS45990.1"/>
    <property type="molecule type" value="Genomic_DNA"/>
</dbReference>
<reference evidence="4 5" key="1">
    <citation type="submission" date="2019-07" db="EMBL/GenBank/DDBJ databases">
        <title>Cryptosporangium phraense sp. nov., isolated from plant litter.</title>
        <authorList>
            <person name="Suriyachadkun C."/>
        </authorList>
    </citation>
    <scope>NUCLEOTIDE SEQUENCE [LARGE SCALE GENOMIC DNA]</scope>
    <source>
        <strain evidence="4 5">A-T 5661</strain>
    </source>
</reference>
<keyword evidence="1" id="KW-0472">Membrane</keyword>
<organism evidence="4 5">
    <name type="scientific">Cryptosporangium phraense</name>
    <dbReference type="NCBI Taxonomy" id="2593070"/>
    <lineage>
        <taxon>Bacteria</taxon>
        <taxon>Bacillati</taxon>
        <taxon>Actinomycetota</taxon>
        <taxon>Actinomycetes</taxon>
        <taxon>Cryptosporangiales</taxon>
        <taxon>Cryptosporangiaceae</taxon>
        <taxon>Cryptosporangium</taxon>
    </lineage>
</organism>
<dbReference type="SUPFAM" id="SSF55073">
    <property type="entry name" value="Nucleotide cyclase"/>
    <property type="match status" value="1"/>
</dbReference>
<gene>
    <name evidence="4" type="ORF">FL583_05720</name>
</gene>
<dbReference type="PROSITE" id="PS51257">
    <property type="entry name" value="PROKAR_LIPOPROTEIN"/>
    <property type="match status" value="1"/>
</dbReference>
<feature type="transmembrane region" description="Helical" evidence="1">
    <location>
        <begin position="56"/>
        <end position="75"/>
    </location>
</feature>
<dbReference type="SUPFAM" id="SSF141868">
    <property type="entry name" value="EAL domain-like"/>
    <property type="match status" value="1"/>
</dbReference>
<dbReference type="PANTHER" id="PTHR33121">
    <property type="entry name" value="CYCLIC DI-GMP PHOSPHODIESTERASE PDEF"/>
    <property type="match status" value="1"/>
</dbReference>
<dbReference type="AlphaFoldDB" id="A0A545AXD8"/>
<dbReference type="Proteomes" id="UP000317982">
    <property type="component" value="Unassembled WGS sequence"/>
</dbReference>
<dbReference type="Gene3D" id="3.20.20.450">
    <property type="entry name" value="EAL domain"/>
    <property type="match status" value="1"/>
</dbReference>
<dbReference type="CDD" id="cd01949">
    <property type="entry name" value="GGDEF"/>
    <property type="match status" value="1"/>
</dbReference>
<keyword evidence="5" id="KW-1185">Reference proteome</keyword>
<keyword evidence="1" id="KW-0812">Transmembrane</keyword>
<dbReference type="InParanoid" id="A0A545AXD8"/>
<keyword evidence="1" id="KW-1133">Transmembrane helix</keyword>
<dbReference type="InterPro" id="IPR050706">
    <property type="entry name" value="Cyclic-di-GMP_PDE-like"/>
</dbReference>